<dbReference type="GO" id="GO:0004129">
    <property type="term" value="F:cytochrome-c oxidase activity"/>
    <property type="evidence" value="ECO:0007669"/>
    <property type="project" value="UniProtKB-EC"/>
</dbReference>
<dbReference type="PANTHER" id="PTHR42838:SF2">
    <property type="entry name" value="NITROUS-OXIDE REDUCTASE"/>
    <property type="match status" value="1"/>
</dbReference>
<dbReference type="InterPro" id="IPR001505">
    <property type="entry name" value="Copper_CuA"/>
</dbReference>
<dbReference type="InterPro" id="IPR034214">
    <property type="entry name" value="Ba3_CcO_II_C"/>
</dbReference>
<name>A0A494Z545_9BACI</name>
<evidence type="ECO:0000256" key="3">
    <source>
        <dbReference type="ARBA" id="ARBA00023008"/>
    </source>
</evidence>
<reference evidence="8 9" key="1">
    <citation type="journal article" date="2015" name="Antonie Van Leeuwenhoek">
        <title>Oceanobacillus bengalensis sp. nov., a bacterium isolated from seawater of the Bay of Bengal.</title>
        <authorList>
            <person name="Yongchang O."/>
            <person name="Xiang W."/>
            <person name="Wang G."/>
        </authorList>
    </citation>
    <scope>NUCLEOTIDE SEQUENCE [LARGE SCALE GENOMIC DNA]</scope>
    <source>
        <strain evidence="8 9">MCCC 1K00260</strain>
    </source>
</reference>
<proteinExistence type="predicted"/>
<sequence length="155" mass="17143">MKMHRFEEIFLIIGVAILVLSMVVTGYQTFALEMGPPSHTETIDPQKVDETAPFDNPGVFQTGDNEYEVVMTLQVFSFTPNQIEVPVGSEVTFTMTSKDVTHGFQIAGTNVNAMVMPGHIQKITETFDEPGEYLVLCNEYCGAGHQMMATTITVK</sequence>
<accession>A0A494Z545</accession>
<dbReference type="Pfam" id="PF00116">
    <property type="entry name" value="COX2"/>
    <property type="match status" value="1"/>
</dbReference>
<dbReference type="PANTHER" id="PTHR42838">
    <property type="entry name" value="CYTOCHROME C OXIDASE SUBUNIT II"/>
    <property type="match status" value="1"/>
</dbReference>
<dbReference type="GO" id="GO:0005507">
    <property type="term" value="F:copper ion binding"/>
    <property type="evidence" value="ECO:0007669"/>
    <property type="project" value="InterPro"/>
</dbReference>
<dbReference type="InterPro" id="IPR002429">
    <property type="entry name" value="CcO_II-like_C"/>
</dbReference>
<dbReference type="SUPFAM" id="SSF49503">
    <property type="entry name" value="Cupredoxins"/>
    <property type="match status" value="1"/>
</dbReference>
<feature type="domain" description="Cytochrome oxidase subunit II copper A binding" evidence="7">
    <location>
        <begin position="55"/>
        <end position="155"/>
    </location>
</feature>
<organism evidence="8 9">
    <name type="scientific">Oceanobacillus bengalensis</name>
    <dbReference type="NCBI Taxonomy" id="1435466"/>
    <lineage>
        <taxon>Bacteria</taxon>
        <taxon>Bacillati</taxon>
        <taxon>Bacillota</taxon>
        <taxon>Bacilli</taxon>
        <taxon>Bacillales</taxon>
        <taxon>Bacillaceae</taxon>
        <taxon>Oceanobacillus</taxon>
    </lineage>
</organism>
<dbReference type="OrthoDB" id="9773456at2"/>
<dbReference type="GO" id="GO:0030313">
    <property type="term" value="C:cell envelope"/>
    <property type="evidence" value="ECO:0007669"/>
    <property type="project" value="UniProtKB-SubCell"/>
</dbReference>
<dbReference type="InterPro" id="IPR051403">
    <property type="entry name" value="NosZ/Cyto_c_oxidase_sub2"/>
</dbReference>
<dbReference type="CDD" id="cd13913">
    <property type="entry name" value="ba3_CcO_II_C"/>
    <property type="match status" value="1"/>
</dbReference>
<dbReference type="EMBL" id="RBZO01000004">
    <property type="protein sequence ID" value="RKQ17595.1"/>
    <property type="molecule type" value="Genomic_DNA"/>
</dbReference>
<dbReference type="PROSITE" id="PS00078">
    <property type="entry name" value="COX2"/>
    <property type="match status" value="1"/>
</dbReference>
<dbReference type="Gene3D" id="2.60.40.420">
    <property type="entry name" value="Cupredoxins - blue copper proteins"/>
    <property type="match status" value="1"/>
</dbReference>
<evidence type="ECO:0000256" key="2">
    <source>
        <dbReference type="ARBA" id="ARBA00022723"/>
    </source>
</evidence>
<evidence type="ECO:0000256" key="6">
    <source>
        <dbReference type="ARBA" id="ARBA00047816"/>
    </source>
</evidence>
<comment type="subcellular location">
    <subcellularLocation>
        <location evidence="1">Cell envelope</location>
    </subcellularLocation>
</comment>
<dbReference type="PROSITE" id="PS50857">
    <property type="entry name" value="COX2_CUA"/>
    <property type="match status" value="1"/>
</dbReference>
<evidence type="ECO:0000313" key="9">
    <source>
        <dbReference type="Proteomes" id="UP000281813"/>
    </source>
</evidence>
<evidence type="ECO:0000256" key="5">
    <source>
        <dbReference type="ARBA" id="ARBA00031399"/>
    </source>
</evidence>
<dbReference type="InterPro" id="IPR008972">
    <property type="entry name" value="Cupredoxin"/>
</dbReference>
<keyword evidence="2" id="KW-0479">Metal-binding</keyword>
<evidence type="ECO:0000259" key="7">
    <source>
        <dbReference type="PROSITE" id="PS50857"/>
    </source>
</evidence>
<protein>
    <recommendedName>
        <fullName evidence="5">Cytochrome aa3 subunit 2</fullName>
    </recommendedName>
</protein>
<evidence type="ECO:0000256" key="4">
    <source>
        <dbReference type="ARBA" id="ARBA00024688"/>
    </source>
</evidence>
<keyword evidence="9" id="KW-1185">Reference proteome</keyword>
<gene>
    <name evidence="8" type="ORF">D8M05_04135</name>
</gene>
<keyword evidence="3" id="KW-0186">Copper</keyword>
<comment type="function">
    <text evidence="4">Subunits I and II form the functional core of the enzyme complex. Electrons originating in cytochrome c are transferred via heme a and Cu(A) to the binuclear center formed by heme a3 and Cu(B).</text>
</comment>
<comment type="catalytic activity">
    <reaction evidence="6">
        <text>4 Fe(II)-[cytochrome c] + O2 + 8 H(+)(in) = 4 Fe(III)-[cytochrome c] + 2 H2O + 4 H(+)(out)</text>
        <dbReference type="Rhea" id="RHEA:11436"/>
        <dbReference type="Rhea" id="RHEA-COMP:10350"/>
        <dbReference type="Rhea" id="RHEA-COMP:14399"/>
        <dbReference type="ChEBI" id="CHEBI:15377"/>
        <dbReference type="ChEBI" id="CHEBI:15378"/>
        <dbReference type="ChEBI" id="CHEBI:15379"/>
        <dbReference type="ChEBI" id="CHEBI:29033"/>
        <dbReference type="ChEBI" id="CHEBI:29034"/>
        <dbReference type="EC" id="7.1.1.9"/>
    </reaction>
</comment>
<dbReference type="GO" id="GO:0016020">
    <property type="term" value="C:membrane"/>
    <property type="evidence" value="ECO:0007669"/>
    <property type="project" value="InterPro"/>
</dbReference>
<evidence type="ECO:0000256" key="1">
    <source>
        <dbReference type="ARBA" id="ARBA00004196"/>
    </source>
</evidence>
<dbReference type="Proteomes" id="UP000281813">
    <property type="component" value="Unassembled WGS sequence"/>
</dbReference>
<evidence type="ECO:0000313" key="8">
    <source>
        <dbReference type="EMBL" id="RKQ17595.1"/>
    </source>
</evidence>
<dbReference type="AlphaFoldDB" id="A0A494Z545"/>
<comment type="caution">
    <text evidence="8">The sequence shown here is derived from an EMBL/GenBank/DDBJ whole genome shotgun (WGS) entry which is preliminary data.</text>
</comment>
<dbReference type="RefSeq" id="WP_121128935.1">
    <property type="nucleotide sequence ID" value="NZ_JBHUFK010000001.1"/>
</dbReference>